<dbReference type="Proteomes" id="UP000640333">
    <property type="component" value="Unassembled WGS sequence"/>
</dbReference>
<evidence type="ECO:0000313" key="2">
    <source>
        <dbReference type="Proteomes" id="UP000640333"/>
    </source>
</evidence>
<sequence length="101" mass="11198">MAGSPRGRGRGGYKNANPKLVGRGILESVATTGPFNDWVGMPQYYIHMLTVDAQEYSYQSLDKTVEIELGKKVTFRYRETAKGQIVDKNSLGVVIDPSELM</sequence>
<protein>
    <submittedName>
        <fullName evidence="1">Uncharacterized protein</fullName>
    </submittedName>
</protein>
<organism evidence="1 2">
    <name type="scientific">Pontibacterium sinense</name>
    <dbReference type="NCBI Taxonomy" id="2781979"/>
    <lineage>
        <taxon>Bacteria</taxon>
        <taxon>Pseudomonadati</taxon>
        <taxon>Pseudomonadota</taxon>
        <taxon>Gammaproteobacteria</taxon>
        <taxon>Oceanospirillales</taxon>
        <taxon>Oceanospirillaceae</taxon>
        <taxon>Pontibacterium</taxon>
    </lineage>
</organism>
<name>A0A8J7FU24_9GAMM</name>
<accession>A0A8J7FU24</accession>
<dbReference type="RefSeq" id="WP_193952901.1">
    <property type="nucleotide sequence ID" value="NZ_JADEYS010000007.1"/>
</dbReference>
<dbReference type="AlphaFoldDB" id="A0A8J7FU24"/>
<keyword evidence="2" id="KW-1185">Reference proteome</keyword>
<reference evidence="1" key="1">
    <citation type="submission" date="2020-10" db="EMBL/GenBank/DDBJ databases">
        <title>Bacterium isolated from coastal waters sediment.</title>
        <authorList>
            <person name="Chen R.-J."/>
            <person name="Lu D.-C."/>
            <person name="Zhu K.-L."/>
            <person name="Du Z.-J."/>
        </authorList>
    </citation>
    <scope>NUCLEOTIDE SEQUENCE</scope>
    <source>
        <strain evidence="1">N1Y112</strain>
    </source>
</reference>
<comment type="caution">
    <text evidence="1">The sequence shown here is derived from an EMBL/GenBank/DDBJ whole genome shotgun (WGS) entry which is preliminary data.</text>
</comment>
<dbReference type="EMBL" id="JADEYS010000007">
    <property type="protein sequence ID" value="MBE9397350.1"/>
    <property type="molecule type" value="Genomic_DNA"/>
</dbReference>
<proteinExistence type="predicted"/>
<evidence type="ECO:0000313" key="1">
    <source>
        <dbReference type="EMBL" id="MBE9397350.1"/>
    </source>
</evidence>
<gene>
    <name evidence="1" type="ORF">IOQ59_08765</name>
</gene>